<dbReference type="EMBL" id="CM042884">
    <property type="protein sequence ID" value="KAI4368531.1"/>
    <property type="molecule type" value="Genomic_DNA"/>
</dbReference>
<accession>A0ACB9QRD0</accession>
<organism evidence="1 2">
    <name type="scientific">Melastoma candidum</name>
    <dbReference type="NCBI Taxonomy" id="119954"/>
    <lineage>
        <taxon>Eukaryota</taxon>
        <taxon>Viridiplantae</taxon>
        <taxon>Streptophyta</taxon>
        <taxon>Embryophyta</taxon>
        <taxon>Tracheophyta</taxon>
        <taxon>Spermatophyta</taxon>
        <taxon>Magnoliopsida</taxon>
        <taxon>eudicotyledons</taxon>
        <taxon>Gunneridae</taxon>
        <taxon>Pentapetalae</taxon>
        <taxon>rosids</taxon>
        <taxon>malvids</taxon>
        <taxon>Myrtales</taxon>
        <taxon>Melastomataceae</taxon>
        <taxon>Melastomatoideae</taxon>
        <taxon>Melastomateae</taxon>
        <taxon>Melastoma</taxon>
    </lineage>
</organism>
<dbReference type="Proteomes" id="UP001057402">
    <property type="component" value="Chromosome 5"/>
</dbReference>
<protein>
    <submittedName>
        <fullName evidence="1">Uncharacterized protein</fullName>
    </submittedName>
</protein>
<sequence>MSFPGLLLILVMPPVGAAGLVGYSAPLVSRGKDRDISSKHEGALPTIASPLPTPPLGVPRSLSIPSSASRGMSCQCQSFWICPRIQRCLGKSPHHH</sequence>
<reference evidence="2" key="1">
    <citation type="journal article" date="2023" name="Front. Plant Sci.">
        <title>Chromosomal-level genome assembly of Melastoma candidum provides insights into trichome evolution.</title>
        <authorList>
            <person name="Zhong Y."/>
            <person name="Wu W."/>
            <person name="Sun C."/>
            <person name="Zou P."/>
            <person name="Liu Y."/>
            <person name="Dai S."/>
            <person name="Zhou R."/>
        </authorList>
    </citation>
    <scope>NUCLEOTIDE SEQUENCE [LARGE SCALE GENOMIC DNA]</scope>
</reference>
<name>A0ACB9QRD0_9MYRT</name>
<comment type="caution">
    <text evidence="1">The sequence shown here is derived from an EMBL/GenBank/DDBJ whole genome shotgun (WGS) entry which is preliminary data.</text>
</comment>
<gene>
    <name evidence="1" type="ORF">MLD38_017078</name>
</gene>
<proteinExistence type="predicted"/>
<keyword evidence="2" id="KW-1185">Reference proteome</keyword>
<evidence type="ECO:0000313" key="2">
    <source>
        <dbReference type="Proteomes" id="UP001057402"/>
    </source>
</evidence>
<evidence type="ECO:0000313" key="1">
    <source>
        <dbReference type="EMBL" id="KAI4368531.1"/>
    </source>
</evidence>